<accession>A0A1I0CPE2</accession>
<feature type="transmembrane region" description="Helical" evidence="1">
    <location>
        <begin position="7"/>
        <end position="27"/>
    </location>
</feature>
<protein>
    <submittedName>
        <fullName evidence="2">Uncharacterized protein</fullName>
    </submittedName>
</protein>
<keyword evidence="1" id="KW-0472">Membrane</keyword>
<reference evidence="3" key="1">
    <citation type="submission" date="2016-10" db="EMBL/GenBank/DDBJ databases">
        <authorList>
            <person name="Varghese N."/>
            <person name="Submissions S."/>
        </authorList>
    </citation>
    <scope>NUCLEOTIDE SEQUENCE [LARGE SCALE GENOMIC DNA]</scope>
    <source>
        <strain evidence="3">DSM 1551</strain>
    </source>
</reference>
<keyword evidence="3" id="KW-1185">Reference proteome</keyword>
<feature type="transmembrane region" description="Helical" evidence="1">
    <location>
        <begin position="424"/>
        <end position="447"/>
    </location>
</feature>
<evidence type="ECO:0000256" key="1">
    <source>
        <dbReference type="SAM" id="Phobius"/>
    </source>
</evidence>
<sequence>MLDIAELIRSIIWGLMQMILNVIDILWEAAKLICGLDFSNDGFDWIWNWFIYIELFLVLFIVFRLLKIVFKAFTDDEYMNKLDPGKMIIKMAVTVIIISAVPFAMKQATGLVSSLVNNVEYFTDDTKMYDSKKLSTLLVDSSSIDLNSSNMNSNASTMKDYLSSQMEQAKDMFVMSKDTFKSMVRYWSADKITETENSIKNIAGADLSSSQINKVYNSYVKKMNAALESTFYKSYWFSGDINDIDINAGEEKGNILEKIADTVTFGLAGAVDKVYYMYPSWSSLFFGVATVIAVALVFIPVLLMMAERQISLVFKVFLAPYAISSLLDPESNTYSTWCKYITADLISNWLQLYMMMLLFGFIGSSTLDSFLKSTTVVGTVAKIFILLGGLLAVYKSPSGVAAIIGGSEMSSASTLQQMQSMMAFGAGMTAVTAGAGILAAGGALGLAGKGFSAAGKISSKAGVGQGIGLKNMASNVFGSGKGNPAAGGADGFGGMSDSSMSDLAPNSDQQNYASSLGIDGASMTRGEMASAVEVAGGSLGAFEAMGMNDTAPTGSQLDYANSFGINGAGMTAQELNSAVTDAGGSSAVFSMLSGDNGIPPTSSQISYANSLGIDNANTMSRSQLGSAVVNAGGDAVKFNRAGGMSGIDAVAVNRASMMNTKNVDKRNRQNSGVGNFLNSKAAAFQNVGKTTIGSTMRHRGRW</sequence>
<feature type="transmembrane region" description="Helical" evidence="1">
    <location>
        <begin position="352"/>
        <end position="371"/>
    </location>
</feature>
<keyword evidence="1" id="KW-0812">Transmembrane</keyword>
<dbReference type="AlphaFoldDB" id="A0A1I0CPE2"/>
<feature type="transmembrane region" description="Helical" evidence="1">
    <location>
        <begin position="87"/>
        <end position="105"/>
    </location>
</feature>
<organism evidence="2 3">
    <name type="scientific">Thomasclavelia cocleata</name>
    <dbReference type="NCBI Taxonomy" id="69824"/>
    <lineage>
        <taxon>Bacteria</taxon>
        <taxon>Bacillati</taxon>
        <taxon>Bacillota</taxon>
        <taxon>Erysipelotrichia</taxon>
        <taxon>Erysipelotrichales</taxon>
        <taxon>Coprobacillaceae</taxon>
        <taxon>Thomasclavelia</taxon>
    </lineage>
</organism>
<feature type="transmembrane region" description="Helical" evidence="1">
    <location>
        <begin position="310"/>
        <end position="327"/>
    </location>
</feature>
<evidence type="ECO:0000313" key="3">
    <source>
        <dbReference type="Proteomes" id="UP000198558"/>
    </source>
</evidence>
<feature type="transmembrane region" description="Helical" evidence="1">
    <location>
        <begin position="47"/>
        <end position="66"/>
    </location>
</feature>
<proteinExistence type="predicted"/>
<dbReference type="Proteomes" id="UP000198558">
    <property type="component" value="Unassembled WGS sequence"/>
</dbReference>
<feature type="transmembrane region" description="Helical" evidence="1">
    <location>
        <begin position="383"/>
        <end position="404"/>
    </location>
</feature>
<evidence type="ECO:0000313" key="2">
    <source>
        <dbReference type="EMBL" id="SET20886.1"/>
    </source>
</evidence>
<name>A0A1I0CPE2_9FIRM</name>
<gene>
    <name evidence="2" type="ORF">SAMN04489758_103130</name>
</gene>
<dbReference type="EMBL" id="FOIN01000003">
    <property type="protein sequence ID" value="SET20886.1"/>
    <property type="molecule type" value="Genomic_DNA"/>
</dbReference>
<keyword evidence="1" id="KW-1133">Transmembrane helix</keyword>
<feature type="transmembrane region" description="Helical" evidence="1">
    <location>
        <begin position="284"/>
        <end position="303"/>
    </location>
</feature>